<dbReference type="EMBL" id="BAAAEW010000026">
    <property type="protein sequence ID" value="GAA0760979.1"/>
    <property type="molecule type" value="Genomic_DNA"/>
</dbReference>
<reference evidence="2 3" key="1">
    <citation type="journal article" date="2019" name="Int. J. Syst. Evol. Microbiol.">
        <title>The Global Catalogue of Microorganisms (GCM) 10K type strain sequencing project: providing services to taxonomists for standard genome sequencing and annotation.</title>
        <authorList>
            <consortium name="The Broad Institute Genomics Platform"/>
            <consortium name="The Broad Institute Genome Sequencing Center for Infectious Disease"/>
            <person name="Wu L."/>
            <person name="Ma J."/>
        </authorList>
    </citation>
    <scope>NUCLEOTIDE SEQUENCE [LARGE SCALE GENOMIC DNA]</scope>
    <source>
        <strain evidence="2 3">JCM 15503</strain>
    </source>
</reference>
<gene>
    <name evidence="2" type="ORF">GCM10009107_44180</name>
</gene>
<evidence type="ECO:0000313" key="3">
    <source>
        <dbReference type="Proteomes" id="UP001500279"/>
    </source>
</evidence>
<organism evidence="2 3">
    <name type="scientific">Ideonella azotifigens</name>
    <dbReference type="NCBI Taxonomy" id="513160"/>
    <lineage>
        <taxon>Bacteria</taxon>
        <taxon>Pseudomonadati</taxon>
        <taxon>Pseudomonadota</taxon>
        <taxon>Betaproteobacteria</taxon>
        <taxon>Burkholderiales</taxon>
        <taxon>Sphaerotilaceae</taxon>
        <taxon>Ideonella</taxon>
    </lineage>
</organism>
<evidence type="ECO:0000313" key="2">
    <source>
        <dbReference type="EMBL" id="GAA0760979.1"/>
    </source>
</evidence>
<feature type="region of interest" description="Disordered" evidence="1">
    <location>
        <begin position="1"/>
        <end position="75"/>
    </location>
</feature>
<comment type="caution">
    <text evidence="2">The sequence shown here is derived from an EMBL/GenBank/DDBJ whole genome shotgun (WGS) entry which is preliminary data.</text>
</comment>
<feature type="compositionally biased region" description="Polar residues" evidence="1">
    <location>
        <begin position="21"/>
        <end position="31"/>
    </location>
</feature>
<sequence length="75" mass="8344">MRLRSEPGLWRQDAGREASELQDNLQRNESVSEVGEPQLSSNFPAVATPVSEPEEKGQVEHASSQQAKTDQDQDH</sequence>
<proteinExistence type="predicted"/>
<protein>
    <submittedName>
        <fullName evidence="2">Uncharacterized protein</fullName>
    </submittedName>
</protein>
<accession>A0ABN1KB40</accession>
<dbReference type="Proteomes" id="UP001500279">
    <property type="component" value="Unassembled WGS sequence"/>
</dbReference>
<evidence type="ECO:0000256" key="1">
    <source>
        <dbReference type="SAM" id="MobiDB-lite"/>
    </source>
</evidence>
<keyword evidence="3" id="KW-1185">Reference proteome</keyword>
<name>A0ABN1KB40_9BURK</name>